<evidence type="ECO:0008006" key="4">
    <source>
        <dbReference type="Google" id="ProtNLM"/>
    </source>
</evidence>
<accession>A0A915YI04</accession>
<keyword evidence="1" id="KW-0812">Transmembrane</keyword>
<name>A0A915YI04_9BACT</name>
<organism evidence="2 3">
    <name type="scientific">Aureispira anguillae</name>
    <dbReference type="NCBI Taxonomy" id="2864201"/>
    <lineage>
        <taxon>Bacteria</taxon>
        <taxon>Pseudomonadati</taxon>
        <taxon>Bacteroidota</taxon>
        <taxon>Saprospiria</taxon>
        <taxon>Saprospirales</taxon>
        <taxon>Saprospiraceae</taxon>
        <taxon>Aureispira</taxon>
    </lineage>
</organism>
<evidence type="ECO:0000256" key="1">
    <source>
        <dbReference type="SAM" id="Phobius"/>
    </source>
</evidence>
<keyword evidence="1" id="KW-0472">Membrane</keyword>
<sequence>MHHNILDDFSPSENIAQREVYRHLNEKEQLIWAGRPKQKIIFEAADGCLIPFSLIWGGFAIFWEIMAITTNAGILLILFGIPFVLIGLYGIFGRFIHKSWVRKRTFYGVTEQRIIVVRNNRVYSTNLSQISDIQVNEDKDGSGTLIFALRAFNNSPTIQDLKKIPALIIGRSFQAIPNVQFVYQQIQKLRKK</sequence>
<dbReference type="RefSeq" id="WP_264788704.1">
    <property type="nucleotide sequence ID" value="NZ_AP026867.1"/>
</dbReference>
<feature type="transmembrane region" description="Helical" evidence="1">
    <location>
        <begin position="74"/>
        <end position="96"/>
    </location>
</feature>
<gene>
    <name evidence="2" type="ORF">AsAng_0041700</name>
</gene>
<evidence type="ECO:0000313" key="2">
    <source>
        <dbReference type="EMBL" id="BDS13433.1"/>
    </source>
</evidence>
<feature type="transmembrane region" description="Helical" evidence="1">
    <location>
        <begin position="40"/>
        <end position="62"/>
    </location>
</feature>
<proteinExistence type="predicted"/>
<protein>
    <recommendedName>
        <fullName evidence="4">PH domain-containing protein</fullName>
    </recommendedName>
</protein>
<keyword evidence="1" id="KW-1133">Transmembrane helix</keyword>
<keyword evidence="3" id="KW-1185">Reference proteome</keyword>
<evidence type="ECO:0000313" key="3">
    <source>
        <dbReference type="Proteomes" id="UP001060919"/>
    </source>
</evidence>
<dbReference type="EMBL" id="AP026867">
    <property type="protein sequence ID" value="BDS13433.1"/>
    <property type="molecule type" value="Genomic_DNA"/>
</dbReference>
<reference evidence="2" key="1">
    <citation type="submission" date="2022-09" db="EMBL/GenBank/DDBJ databases">
        <title>Aureispira anguillicida sp. nov., isolated from Leptocephalus of Japanese eel Anguilla japonica.</title>
        <authorList>
            <person name="Yuasa K."/>
            <person name="Mekata T."/>
            <person name="Ikunari K."/>
        </authorList>
    </citation>
    <scope>NUCLEOTIDE SEQUENCE</scope>
    <source>
        <strain evidence="2">EL160426</strain>
    </source>
</reference>
<dbReference type="Proteomes" id="UP001060919">
    <property type="component" value="Chromosome"/>
</dbReference>
<dbReference type="AlphaFoldDB" id="A0A915YI04"/>
<dbReference type="KEGG" id="aup:AsAng_0041700"/>